<dbReference type="GO" id="GO:0030983">
    <property type="term" value="F:mismatched DNA binding"/>
    <property type="evidence" value="ECO:0007669"/>
    <property type="project" value="InterPro"/>
</dbReference>
<dbReference type="GO" id="GO:0140664">
    <property type="term" value="F:ATP-dependent DNA damage sensor activity"/>
    <property type="evidence" value="ECO:0007669"/>
    <property type="project" value="InterPro"/>
</dbReference>
<comment type="caution">
    <text evidence="6">The sequence shown here is derived from an EMBL/GenBank/DDBJ whole genome shotgun (WGS) entry which is preliminary data.</text>
</comment>
<sequence>MSLLESFSQTGALLTIATTHHGELKTLKYSNDAFENACMEFDEVNLKPTYRILWGVPGRSNAINIAERLGLPGKVVDNARELYGAASAGIDEVIVDMEWLKQEYQELLYEAQNHLLISRELHEKLLVAKRKIMEHGNDQRFRQMREISEAAAMARSILHKKARKQRESAIQSLQPTLERKRQLALATKATDNGENSTTKRRVSSSEDVKKSPSDKFELPKVGNMVFVLFLRLERRRQF</sequence>
<name>A0A2P6SCE2_ROSCH</name>
<dbReference type="Gene3D" id="3.40.50.300">
    <property type="entry name" value="P-loop containing nucleotide triphosphate hydrolases"/>
    <property type="match status" value="1"/>
</dbReference>
<protein>
    <submittedName>
        <fullName evidence="6">Putative DNA mismatch repair protein MutS</fullName>
    </submittedName>
</protein>
<dbReference type="GO" id="GO:0006298">
    <property type="term" value="P:mismatch repair"/>
    <property type="evidence" value="ECO:0007669"/>
    <property type="project" value="InterPro"/>
</dbReference>
<dbReference type="InterPro" id="IPR000432">
    <property type="entry name" value="DNA_mismatch_repair_MutS_C"/>
</dbReference>
<dbReference type="Gramene" id="PRQ56329">
    <property type="protein sequence ID" value="PRQ56329"/>
    <property type="gene ID" value="RchiOBHm_Chr1g0334571"/>
</dbReference>
<dbReference type="SUPFAM" id="SSF52540">
    <property type="entry name" value="P-loop containing nucleoside triphosphate hydrolases"/>
    <property type="match status" value="1"/>
</dbReference>
<evidence type="ECO:0000313" key="7">
    <source>
        <dbReference type="Proteomes" id="UP000238479"/>
    </source>
</evidence>
<dbReference type="STRING" id="74649.A0A2P6SCE2"/>
<evidence type="ECO:0000259" key="5">
    <source>
        <dbReference type="SMART" id="SM00534"/>
    </source>
</evidence>
<evidence type="ECO:0000256" key="1">
    <source>
        <dbReference type="ARBA" id="ARBA00022741"/>
    </source>
</evidence>
<dbReference type="InterPro" id="IPR027417">
    <property type="entry name" value="P-loop_NTPase"/>
</dbReference>
<evidence type="ECO:0000256" key="3">
    <source>
        <dbReference type="ARBA" id="ARBA00023125"/>
    </source>
</evidence>
<accession>A0A2P6SCE2</accession>
<proteinExistence type="predicted"/>
<keyword evidence="2" id="KW-0067">ATP-binding</keyword>
<evidence type="ECO:0000256" key="2">
    <source>
        <dbReference type="ARBA" id="ARBA00022840"/>
    </source>
</evidence>
<dbReference type="OrthoDB" id="1924787at2759"/>
<evidence type="ECO:0000313" key="6">
    <source>
        <dbReference type="EMBL" id="PRQ56329.1"/>
    </source>
</evidence>
<organism evidence="6 7">
    <name type="scientific">Rosa chinensis</name>
    <name type="common">China rose</name>
    <dbReference type="NCBI Taxonomy" id="74649"/>
    <lineage>
        <taxon>Eukaryota</taxon>
        <taxon>Viridiplantae</taxon>
        <taxon>Streptophyta</taxon>
        <taxon>Embryophyta</taxon>
        <taxon>Tracheophyta</taxon>
        <taxon>Spermatophyta</taxon>
        <taxon>Magnoliopsida</taxon>
        <taxon>eudicotyledons</taxon>
        <taxon>Gunneridae</taxon>
        <taxon>Pentapetalae</taxon>
        <taxon>rosids</taxon>
        <taxon>fabids</taxon>
        <taxon>Rosales</taxon>
        <taxon>Rosaceae</taxon>
        <taxon>Rosoideae</taxon>
        <taxon>Rosoideae incertae sedis</taxon>
        <taxon>Rosa</taxon>
    </lineage>
</organism>
<feature type="region of interest" description="Disordered" evidence="4">
    <location>
        <begin position="186"/>
        <end position="214"/>
    </location>
</feature>
<evidence type="ECO:0000256" key="4">
    <source>
        <dbReference type="SAM" id="MobiDB-lite"/>
    </source>
</evidence>
<dbReference type="PANTHER" id="PTHR48466:SF2">
    <property type="entry name" value="OS10G0509000 PROTEIN"/>
    <property type="match status" value="1"/>
</dbReference>
<dbReference type="PANTHER" id="PTHR48466">
    <property type="entry name" value="OS10G0509000 PROTEIN-RELATED"/>
    <property type="match status" value="1"/>
</dbReference>
<feature type="compositionally biased region" description="Basic and acidic residues" evidence="4">
    <location>
        <begin position="203"/>
        <end position="214"/>
    </location>
</feature>
<dbReference type="AlphaFoldDB" id="A0A2P6SCE2"/>
<keyword evidence="1" id="KW-0547">Nucleotide-binding</keyword>
<feature type="domain" description="DNA mismatch repair proteins mutS family" evidence="5">
    <location>
        <begin position="1"/>
        <end position="84"/>
    </location>
</feature>
<reference evidence="6 7" key="1">
    <citation type="journal article" date="2018" name="Nat. Genet.">
        <title>The Rosa genome provides new insights in the design of modern roses.</title>
        <authorList>
            <person name="Bendahmane M."/>
        </authorList>
    </citation>
    <scope>NUCLEOTIDE SEQUENCE [LARGE SCALE GENOMIC DNA]</scope>
    <source>
        <strain evidence="7">cv. Old Blush</strain>
    </source>
</reference>
<gene>
    <name evidence="6" type="ORF">RchiOBHm_Chr1g0334571</name>
</gene>
<dbReference type="GO" id="GO:0005524">
    <property type="term" value="F:ATP binding"/>
    <property type="evidence" value="ECO:0007669"/>
    <property type="project" value="UniProtKB-KW"/>
</dbReference>
<dbReference type="SMART" id="SM00534">
    <property type="entry name" value="MUTSac"/>
    <property type="match status" value="1"/>
</dbReference>
<keyword evidence="3" id="KW-0238">DNA-binding</keyword>
<keyword evidence="7" id="KW-1185">Reference proteome</keyword>
<dbReference type="EMBL" id="PDCK01000039">
    <property type="protein sequence ID" value="PRQ56329.1"/>
    <property type="molecule type" value="Genomic_DNA"/>
</dbReference>
<dbReference type="Proteomes" id="UP000238479">
    <property type="component" value="Chromosome 1"/>
</dbReference>
<dbReference type="InterPro" id="IPR045076">
    <property type="entry name" value="MutS"/>
</dbReference>